<keyword evidence="8" id="KW-1185">Reference proteome</keyword>
<protein>
    <recommendedName>
        <fullName evidence="6">Peptidase A1 domain-containing protein</fullName>
    </recommendedName>
</protein>
<dbReference type="PANTHER" id="PTHR47967:SF123">
    <property type="entry name" value="ASPARTIC PROTEINASE NEPENTHESIN-1-LIKE"/>
    <property type="match status" value="1"/>
</dbReference>
<evidence type="ECO:0000256" key="2">
    <source>
        <dbReference type="ARBA" id="ARBA00022670"/>
    </source>
</evidence>
<comment type="caution">
    <text evidence="7">The sequence shown here is derived from an EMBL/GenBank/DDBJ whole genome shotgun (WGS) entry which is preliminary data.</text>
</comment>
<sequence>MLLFHHPFSFSASSPTGLSLRASVDDSPGSPLYRIESLSIDARIQRFINITNARASYLHMVRVDPDSIRFPVVRDAFWYAVEFTIGSQQHRVKLLLDTGSGLTWTQCLPCQNCFPQRLPIFNPRSSTSYALLSCDHPLCQGTDSPFECEDGRVCVYNARYAGGSFTGGLASVETFHFPAGQHRMGSYPDIIYGCSHASHAIFFQNTDVSGIFGLSKAPESFITQFSASRFSYCFAPFDNALPHPLILKFRDDVPRLPPPLVRTTLFVQVPGDTHFHLELLDISVAQHRIGFPADTFQVRPDRTGGCIIDSGALITVIDANTPGVNAYVEVMRVFEAYYGSKGLVRIPPRQDLELCYQLPPTYKDFATLTFHFNGADYTVAGKFVNIFFPDSFCVAILDSNFATMLGAWQQQNKRIIHDLGMGALQFSDEICINDVGY</sequence>
<evidence type="ECO:0000259" key="6">
    <source>
        <dbReference type="PROSITE" id="PS51767"/>
    </source>
</evidence>
<evidence type="ECO:0000313" key="7">
    <source>
        <dbReference type="EMBL" id="KAK8519884.1"/>
    </source>
</evidence>
<dbReference type="SUPFAM" id="SSF50630">
    <property type="entry name" value="Acid proteases"/>
    <property type="match status" value="1"/>
</dbReference>
<dbReference type="Proteomes" id="UP001472677">
    <property type="component" value="Unassembled WGS sequence"/>
</dbReference>
<feature type="domain" description="Peptidase A1" evidence="6">
    <location>
        <begin position="79"/>
        <end position="427"/>
    </location>
</feature>
<evidence type="ECO:0000256" key="4">
    <source>
        <dbReference type="ARBA" id="ARBA00022801"/>
    </source>
</evidence>
<evidence type="ECO:0000256" key="5">
    <source>
        <dbReference type="ARBA" id="ARBA00023180"/>
    </source>
</evidence>
<keyword evidence="2" id="KW-0645">Protease</keyword>
<dbReference type="CDD" id="cd05476">
    <property type="entry name" value="pepsin_A_like_plant"/>
    <property type="match status" value="1"/>
</dbReference>
<dbReference type="InterPro" id="IPR034161">
    <property type="entry name" value="Pepsin-like_plant"/>
</dbReference>
<keyword evidence="4" id="KW-0378">Hydrolase</keyword>
<dbReference type="Gene3D" id="2.40.70.10">
    <property type="entry name" value="Acid Proteases"/>
    <property type="match status" value="2"/>
</dbReference>
<dbReference type="Pfam" id="PF14543">
    <property type="entry name" value="TAXi_N"/>
    <property type="match status" value="1"/>
</dbReference>
<dbReference type="EMBL" id="JBBPBM010000049">
    <property type="protein sequence ID" value="KAK8519884.1"/>
    <property type="molecule type" value="Genomic_DNA"/>
</dbReference>
<dbReference type="InterPro" id="IPR032799">
    <property type="entry name" value="TAXi_C"/>
</dbReference>
<evidence type="ECO:0000256" key="3">
    <source>
        <dbReference type="ARBA" id="ARBA00022750"/>
    </source>
</evidence>
<accession>A0ABR2CJQ9</accession>
<evidence type="ECO:0000313" key="8">
    <source>
        <dbReference type="Proteomes" id="UP001472677"/>
    </source>
</evidence>
<comment type="similarity">
    <text evidence="1">Belongs to the peptidase A1 family.</text>
</comment>
<keyword evidence="5" id="KW-0325">Glycoprotein</keyword>
<reference evidence="7 8" key="1">
    <citation type="journal article" date="2024" name="G3 (Bethesda)">
        <title>Genome assembly of Hibiscus sabdariffa L. provides insights into metabolisms of medicinal natural products.</title>
        <authorList>
            <person name="Kim T."/>
        </authorList>
    </citation>
    <scope>NUCLEOTIDE SEQUENCE [LARGE SCALE GENOMIC DNA]</scope>
    <source>
        <strain evidence="7">TK-2024</strain>
        <tissue evidence="7">Old leaves</tissue>
    </source>
</reference>
<name>A0ABR2CJQ9_9ROSI</name>
<dbReference type="InterPro" id="IPR021109">
    <property type="entry name" value="Peptidase_aspartic_dom_sf"/>
</dbReference>
<dbReference type="InterPro" id="IPR051708">
    <property type="entry name" value="Plant_Aspart_Prot_A1"/>
</dbReference>
<evidence type="ECO:0000256" key="1">
    <source>
        <dbReference type="ARBA" id="ARBA00007447"/>
    </source>
</evidence>
<gene>
    <name evidence="7" type="ORF">V6N12_003851</name>
</gene>
<dbReference type="InterPro" id="IPR033121">
    <property type="entry name" value="PEPTIDASE_A1"/>
</dbReference>
<keyword evidence="3" id="KW-0064">Aspartyl protease</keyword>
<dbReference type="PROSITE" id="PS51767">
    <property type="entry name" value="PEPTIDASE_A1"/>
    <property type="match status" value="1"/>
</dbReference>
<dbReference type="InterPro" id="IPR032861">
    <property type="entry name" value="TAXi_N"/>
</dbReference>
<proteinExistence type="inferred from homology"/>
<dbReference type="PANTHER" id="PTHR47967">
    <property type="entry name" value="OS07G0603500 PROTEIN-RELATED"/>
    <property type="match status" value="1"/>
</dbReference>
<organism evidence="7 8">
    <name type="scientific">Hibiscus sabdariffa</name>
    <name type="common">roselle</name>
    <dbReference type="NCBI Taxonomy" id="183260"/>
    <lineage>
        <taxon>Eukaryota</taxon>
        <taxon>Viridiplantae</taxon>
        <taxon>Streptophyta</taxon>
        <taxon>Embryophyta</taxon>
        <taxon>Tracheophyta</taxon>
        <taxon>Spermatophyta</taxon>
        <taxon>Magnoliopsida</taxon>
        <taxon>eudicotyledons</taxon>
        <taxon>Gunneridae</taxon>
        <taxon>Pentapetalae</taxon>
        <taxon>rosids</taxon>
        <taxon>malvids</taxon>
        <taxon>Malvales</taxon>
        <taxon>Malvaceae</taxon>
        <taxon>Malvoideae</taxon>
        <taxon>Hibiscus</taxon>
    </lineage>
</organism>
<dbReference type="Pfam" id="PF14541">
    <property type="entry name" value="TAXi_C"/>
    <property type="match status" value="1"/>
</dbReference>